<dbReference type="SUPFAM" id="SSF101936">
    <property type="entry name" value="DNA-binding pseudobarrel domain"/>
    <property type="match status" value="3"/>
</dbReference>
<dbReference type="InterPro" id="IPR050655">
    <property type="entry name" value="Plant_B3_domain"/>
</dbReference>
<accession>A0AAD8HYW4</accession>
<dbReference type="GO" id="GO:0005634">
    <property type="term" value="C:nucleus"/>
    <property type="evidence" value="ECO:0007669"/>
    <property type="project" value="UniProtKB-SubCell"/>
</dbReference>
<comment type="caution">
    <text evidence="7">The sequence shown here is derived from an EMBL/GenBank/DDBJ whole genome shotgun (WGS) entry which is preliminary data.</text>
</comment>
<sequence>MCYYDIKPYHMIVLHYRGCSDFGLEIFNTYAVEIDYGSTVIPFEKGRCFRNHLGLLVDTVWPCSDIEEDKLHCSLLYNAYSTWSAAYELLITEMHLAGTVYTEILTKHVWSEIGLEKTMNWIEMGYKKRKWRIKLKWENGILLFNEEWNSFVEESNLVPGDTCLFLYTAESQVFEIVVFEKFRMGVYNRKGLEQEKGHMKWFKIMNSETLLTGELELPKVFVKELGWMVCNDIHLYLVDGYEFGGFICGGSNLMIGLKNLLEKYEVHEDYVIFFEFVGRSSFYVTIYNSYGMNIFNHLPEKFLLKNLISKFEREAIVLSDSSMEVSNGMEVEQQTEATTQTNNIIIPPSHIGSVENSFIVLFKPSHVDQLGHGVYLARSLLQIYRSWKNSTMVTLICAGRSWKVAVIRRKKVCRFGKGWDTFTRQAQLKVGEKVVFDYVQNYTFSVNVLS</sequence>
<keyword evidence="8" id="KW-1185">Reference proteome</keyword>
<keyword evidence="5" id="KW-0539">Nucleus</keyword>
<name>A0AAD8HYW4_9APIA</name>
<dbReference type="InterPro" id="IPR003340">
    <property type="entry name" value="B3_DNA-bd"/>
</dbReference>
<dbReference type="PANTHER" id="PTHR31920:SF135">
    <property type="entry name" value="B3 DOMAIN-CONTAINING PROTEIN OS03G0621600-RELATED"/>
    <property type="match status" value="1"/>
</dbReference>
<evidence type="ECO:0000313" key="7">
    <source>
        <dbReference type="EMBL" id="KAK1376042.1"/>
    </source>
</evidence>
<reference evidence="7" key="2">
    <citation type="submission" date="2023-05" db="EMBL/GenBank/DDBJ databases">
        <authorList>
            <person name="Schelkunov M.I."/>
        </authorList>
    </citation>
    <scope>NUCLEOTIDE SEQUENCE</scope>
    <source>
        <strain evidence="7">Hsosn_3</strain>
        <tissue evidence="7">Leaf</tissue>
    </source>
</reference>
<dbReference type="SMART" id="SM01019">
    <property type="entry name" value="B3"/>
    <property type="match status" value="2"/>
</dbReference>
<evidence type="ECO:0000256" key="1">
    <source>
        <dbReference type="ARBA" id="ARBA00004123"/>
    </source>
</evidence>
<organism evidence="7 8">
    <name type="scientific">Heracleum sosnowskyi</name>
    <dbReference type="NCBI Taxonomy" id="360622"/>
    <lineage>
        <taxon>Eukaryota</taxon>
        <taxon>Viridiplantae</taxon>
        <taxon>Streptophyta</taxon>
        <taxon>Embryophyta</taxon>
        <taxon>Tracheophyta</taxon>
        <taxon>Spermatophyta</taxon>
        <taxon>Magnoliopsida</taxon>
        <taxon>eudicotyledons</taxon>
        <taxon>Gunneridae</taxon>
        <taxon>Pentapetalae</taxon>
        <taxon>asterids</taxon>
        <taxon>campanulids</taxon>
        <taxon>Apiales</taxon>
        <taxon>Apiaceae</taxon>
        <taxon>Apioideae</taxon>
        <taxon>apioid superclade</taxon>
        <taxon>Tordylieae</taxon>
        <taxon>Tordyliinae</taxon>
        <taxon>Heracleum</taxon>
    </lineage>
</organism>
<evidence type="ECO:0000313" key="8">
    <source>
        <dbReference type="Proteomes" id="UP001237642"/>
    </source>
</evidence>
<dbReference type="Pfam" id="PF02362">
    <property type="entry name" value="B3"/>
    <property type="match status" value="1"/>
</dbReference>
<proteinExistence type="predicted"/>
<feature type="domain" description="TF-B3" evidence="6">
    <location>
        <begin position="399"/>
        <end position="450"/>
    </location>
</feature>
<feature type="domain" description="TF-B3" evidence="6">
    <location>
        <begin position="129"/>
        <end position="182"/>
    </location>
</feature>
<dbReference type="InterPro" id="IPR015300">
    <property type="entry name" value="DNA-bd_pseudobarrel_sf"/>
</dbReference>
<evidence type="ECO:0000256" key="5">
    <source>
        <dbReference type="ARBA" id="ARBA00023242"/>
    </source>
</evidence>
<dbReference type="EMBL" id="JAUIZM010000007">
    <property type="protein sequence ID" value="KAK1376042.1"/>
    <property type="molecule type" value="Genomic_DNA"/>
</dbReference>
<dbReference type="Proteomes" id="UP001237642">
    <property type="component" value="Unassembled WGS sequence"/>
</dbReference>
<keyword evidence="3" id="KW-0238">DNA-binding</keyword>
<dbReference type="PROSITE" id="PS50863">
    <property type="entry name" value="B3"/>
    <property type="match status" value="2"/>
</dbReference>
<reference evidence="7" key="1">
    <citation type="submission" date="2023-02" db="EMBL/GenBank/DDBJ databases">
        <title>Genome of toxic invasive species Heracleum sosnowskyi carries increased number of genes despite the absence of recent whole-genome duplications.</title>
        <authorList>
            <person name="Schelkunov M."/>
            <person name="Shtratnikova V."/>
            <person name="Makarenko M."/>
            <person name="Klepikova A."/>
            <person name="Omelchenko D."/>
            <person name="Novikova G."/>
            <person name="Obukhova E."/>
            <person name="Bogdanov V."/>
            <person name="Penin A."/>
            <person name="Logacheva M."/>
        </authorList>
    </citation>
    <scope>NUCLEOTIDE SEQUENCE</scope>
    <source>
        <strain evidence="7">Hsosn_3</strain>
        <tissue evidence="7">Leaf</tissue>
    </source>
</reference>
<keyword evidence="4" id="KW-0804">Transcription</keyword>
<dbReference type="PANTHER" id="PTHR31920">
    <property type="entry name" value="B3 DOMAIN-CONTAINING"/>
    <property type="match status" value="1"/>
</dbReference>
<keyword evidence="2" id="KW-0805">Transcription regulation</keyword>
<dbReference type="GO" id="GO:0003677">
    <property type="term" value="F:DNA binding"/>
    <property type="evidence" value="ECO:0007669"/>
    <property type="project" value="UniProtKB-KW"/>
</dbReference>
<dbReference type="AlphaFoldDB" id="A0AAD8HYW4"/>
<evidence type="ECO:0000256" key="3">
    <source>
        <dbReference type="ARBA" id="ARBA00023125"/>
    </source>
</evidence>
<evidence type="ECO:0000256" key="2">
    <source>
        <dbReference type="ARBA" id="ARBA00023015"/>
    </source>
</evidence>
<evidence type="ECO:0000259" key="6">
    <source>
        <dbReference type="PROSITE" id="PS50863"/>
    </source>
</evidence>
<evidence type="ECO:0000256" key="4">
    <source>
        <dbReference type="ARBA" id="ARBA00023163"/>
    </source>
</evidence>
<comment type="subcellular location">
    <subcellularLocation>
        <location evidence="1">Nucleus</location>
    </subcellularLocation>
</comment>
<protein>
    <recommendedName>
        <fullName evidence="6">TF-B3 domain-containing protein</fullName>
    </recommendedName>
</protein>
<gene>
    <name evidence="7" type="ORF">POM88_032235</name>
</gene>
<dbReference type="Gene3D" id="2.40.330.10">
    <property type="entry name" value="DNA-binding pseudobarrel domain"/>
    <property type="match status" value="2"/>
</dbReference>